<dbReference type="PANTHER" id="PTHR42939">
    <property type="entry name" value="ABC TRANSPORTER ATP-BINDING PROTEIN ALBC-RELATED"/>
    <property type="match status" value="1"/>
</dbReference>
<evidence type="ECO:0000313" key="12">
    <source>
        <dbReference type="Proteomes" id="UP000092444"/>
    </source>
</evidence>
<dbReference type="AlphaFoldDB" id="A0A1B0FD76"/>
<dbReference type="GO" id="GO:0000155">
    <property type="term" value="F:phosphorelay sensor kinase activity"/>
    <property type="evidence" value="ECO:0007669"/>
    <property type="project" value="InterPro"/>
</dbReference>
<dbReference type="PROSITE" id="PS50893">
    <property type="entry name" value="ABC_TRANSPORTER_2"/>
    <property type="match status" value="2"/>
</dbReference>
<keyword evidence="7" id="KW-0175">Coiled coil</keyword>
<dbReference type="STRING" id="37546.A0A1B0FD76"/>
<dbReference type="PANTHER" id="PTHR42939:SF3">
    <property type="entry name" value="ABC TRANSPORTER ATP-BINDING COMPONENT"/>
    <property type="match status" value="1"/>
</dbReference>
<dbReference type="SMART" id="SM00382">
    <property type="entry name" value="AAA"/>
    <property type="match status" value="2"/>
</dbReference>
<feature type="transmembrane region" description="Helical" evidence="8">
    <location>
        <begin position="105"/>
        <end position="124"/>
    </location>
</feature>
<dbReference type="PROSITE" id="PS00211">
    <property type="entry name" value="ABC_TRANSPORTER_1"/>
    <property type="match status" value="1"/>
</dbReference>
<evidence type="ECO:0000313" key="11">
    <source>
        <dbReference type="EnsemblMetazoa" id="GMOY001538-PA"/>
    </source>
</evidence>
<dbReference type="CDD" id="cd07377">
    <property type="entry name" value="WHTH_GntR"/>
    <property type="match status" value="1"/>
</dbReference>
<keyword evidence="8" id="KW-0812">Transmembrane</keyword>
<dbReference type="EMBL" id="CCAG010004481">
    <property type="status" value="NOT_ANNOTATED_CDS"/>
    <property type="molecule type" value="Genomic_DNA"/>
</dbReference>
<dbReference type="Pfam" id="PF00392">
    <property type="entry name" value="GntR"/>
    <property type="match status" value="1"/>
</dbReference>
<dbReference type="VEuPathDB" id="VectorBase:GMOY001538"/>
<feature type="transmembrane region" description="Helical" evidence="8">
    <location>
        <begin position="761"/>
        <end position="783"/>
    </location>
</feature>
<dbReference type="SUPFAM" id="SSF52540">
    <property type="entry name" value="P-loop containing nucleoside triphosphate hydrolases"/>
    <property type="match status" value="2"/>
</dbReference>
<evidence type="ECO:0000256" key="3">
    <source>
        <dbReference type="ARBA" id="ARBA00022840"/>
    </source>
</evidence>
<dbReference type="CDD" id="cd03230">
    <property type="entry name" value="ABC_DR_subfamily_A"/>
    <property type="match status" value="1"/>
</dbReference>
<feature type="domain" description="HTH gntR-type" evidence="10">
    <location>
        <begin position="443"/>
        <end position="511"/>
    </location>
</feature>
<evidence type="ECO:0000259" key="10">
    <source>
        <dbReference type="PROSITE" id="PS50949"/>
    </source>
</evidence>
<dbReference type="Proteomes" id="UP000092444">
    <property type="component" value="Unassembled WGS sequence"/>
</dbReference>
<dbReference type="InterPro" id="IPR051782">
    <property type="entry name" value="ABC_Transporter_VariousFunc"/>
</dbReference>
<dbReference type="EMBL" id="CCAG010004483">
    <property type="status" value="NOT_ANNOTATED_CDS"/>
    <property type="molecule type" value="Genomic_DNA"/>
</dbReference>
<dbReference type="InterPro" id="IPR003593">
    <property type="entry name" value="AAA+_ATPase"/>
</dbReference>
<organism evidence="11 12">
    <name type="scientific">Glossina morsitans morsitans</name>
    <name type="common">Savannah tsetse fly</name>
    <dbReference type="NCBI Taxonomy" id="37546"/>
    <lineage>
        <taxon>Eukaryota</taxon>
        <taxon>Metazoa</taxon>
        <taxon>Ecdysozoa</taxon>
        <taxon>Arthropoda</taxon>
        <taxon>Hexapoda</taxon>
        <taxon>Insecta</taxon>
        <taxon>Pterygota</taxon>
        <taxon>Neoptera</taxon>
        <taxon>Endopterygota</taxon>
        <taxon>Diptera</taxon>
        <taxon>Brachycera</taxon>
        <taxon>Muscomorpha</taxon>
        <taxon>Hippoboscoidea</taxon>
        <taxon>Glossinidae</taxon>
        <taxon>Glossina</taxon>
    </lineage>
</organism>
<evidence type="ECO:0000259" key="9">
    <source>
        <dbReference type="PROSITE" id="PS50893"/>
    </source>
</evidence>
<feature type="domain" description="ABC transporter" evidence="9">
    <location>
        <begin position="6"/>
        <end position="322"/>
    </location>
</feature>
<dbReference type="GO" id="GO:0016887">
    <property type="term" value="F:ATP hydrolysis activity"/>
    <property type="evidence" value="ECO:0007669"/>
    <property type="project" value="InterPro"/>
</dbReference>
<dbReference type="InterPro" id="IPR003661">
    <property type="entry name" value="HisK_dim/P_dom"/>
</dbReference>
<accession>A0A1B0FD76</accession>
<dbReference type="SUPFAM" id="SSF47384">
    <property type="entry name" value="Homodimeric domain of signal transducing histidine kinase"/>
    <property type="match status" value="1"/>
</dbReference>
<dbReference type="Pfam" id="PF00005">
    <property type="entry name" value="ABC_tran"/>
    <property type="match status" value="2"/>
</dbReference>
<evidence type="ECO:0000256" key="7">
    <source>
        <dbReference type="SAM" id="Coils"/>
    </source>
</evidence>
<dbReference type="EMBL" id="CCAG010004482">
    <property type="status" value="NOT_ANNOTATED_CDS"/>
    <property type="molecule type" value="Genomic_DNA"/>
</dbReference>
<dbReference type="EnsemblMetazoa" id="GMOY001538-RA">
    <property type="protein sequence ID" value="GMOY001538-PA"/>
    <property type="gene ID" value="GMOY001538"/>
</dbReference>
<evidence type="ECO:0000256" key="4">
    <source>
        <dbReference type="ARBA" id="ARBA00023015"/>
    </source>
</evidence>
<dbReference type="Gene3D" id="1.10.287.130">
    <property type="match status" value="1"/>
</dbReference>
<feature type="transmembrane region" description="Helical" evidence="8">
    <location>
        <begin position="130"/>
        <end position="149"/>
    </location>
</feature>
<sequence length="791" mass="89285">MTKFICETKNLSKKYKDFYALKNVNLTIPKGEIYGLVGENGAGKTTLIRLLTGLNFKSEGEIILFGHNDNLQYERLKIGCTIEMPALYKDMTASQNLEVQRIQRGLNCMVMGAFIGITLMLCVIFKHTAIVVGTMSLFTFSGPLIYMMTWDNMSAQSWRVLTYLKINPMYYWMNTCSYNMQEEDQLKQSISNISHDLRTPLTSIQGYLTLLQECEDKQEQDQYIEIIKAKTDYLTDLVQEFYDLSVIKDLESRMNANAELQKQIVNYAKTRAVYVEYRKAGYSKKFRTAHEAEILLHQAAKNHFDELGIKKLPSVKSLREEYTDLLEQKRKAYSAYKQAKNDMKELHNVSGQCGISIGDFFPATTAAQHRKIPSIRFVCFSLSAFQRNAQPLPPAMISGVWGYVTNKHLAGIPGTGFLLNTQSYLKHTEDAAMKLIISNVSGVPIYEQIKQQIKAAILSGELQAEETLPSLRTLAKDLKISVLTVTKAYTELEQEGFVKNVQGRGCFVMGSGSELIKEQLICKVENNLTEAIKAARMANLSTEELHRLLDILTELHNISFTLPKGYIMGLIGPNGSGKTTTIKLILNMLKRTGGTVKVMGLDNIAEEQKVKSELGVVFDTNYFSDDWKVSQVEKSISVFYPNWDSQKFADMLRKFHIAPTKKVKELSKGMQMKLMLACAFSYDAKLLILDEPTSGLDPVSRDELLKILSEYIEDGEHSVLFSTHITGDLERAADYITYISYGELILPANLKKQLQSSRVNAVAEVLLFAICTFAIMVTAQTWFVHDVLNVP</sequence>
<dbReference type="InterPro" id="IPR036388">
    <property type="entry name" value="WH-like_DNA-bd_sf"/>
</dbReference>
<proteinExistence type="predicted"/>
<dbReference type="SMART" id="SM00388">
    <property type="entry name" value="HisKA"/>
    <property type="match status" value="1"/>
</dbReference>
<keyword evidence="6" id="KW-0804">Transcription</keyword>
<dbReference type="InterPro" id="IPR003439">
    <property type="entry name" value="ABC_transporter-like_ATP-bd"/>
</dbReference>
<dbReference type="CDD" id="cd00082">
    <property type="entry name" value="HisKA"/>
    <property type="match status" value="1"/>
</dbReference>
<evidence type="ECO:0000256" key="8">
    <source>
        <dbReference type="SAM" id="Phobius"/>
    </source>
</evidence>
<name>A0A1B0FD76_GLOMM</name>
<protein>
    <recommendedName>
        <fullName evidence="13">ABC transporter domain-containing protein</fullName>
    </recommendedName>
</protein>
<evidence type="ECO:0000256" key="5">
    <source>
        <dbReference type="ARBA" id="ARBA00023125"/>
    </source>
</evidence>
<dbReference type="Gene3D" id="3.40.50.300">
    <property type="entry name" value="P-loop containing nucleotide triphosphate hydrolases"/>
    <property type="match status" value="2"/>
</dbReference>
<dbReference type="InterPro" id="IPR000524">
    <property type="entry name" value="Tscrpt_reg_HTH_GntR"/>
</dbReference>
<evidence type="ECO:0000256" key="2">
    <source>
        <dbReference type="ARBA" id="ARBA00022741"/>
    </source>
</evidence>
<keyword evidence="8" id="KW-0472">Membrane</keyword>
<keyword evidence="1" id="KW-0813">Transport</keyword>
<keyword evidence="5" id="KW-0238">DNA-binding</keyword>
<dbReference type="InterPro" id="IPR036097">
    <property type="entry name" value="HisK_dim/P_sf"/>
</dbReference>
<evidence type="ECO:0000256" key="1">
    <source>
        <dbReference type="ARBA" id="ARBA00022448"/>
    </source>
</evidence>
<evidence type="ECO:0000256" key="6">
    <source>
        <dbReference type="ARBA" id="ARBA00023163"/>
    </source>
</evidence>
<keyword evidence="12" id="KW-1185">Reference proteome</keyword>
<keyword evidence="4" id="KW-0805">Transcription regulation</keyword>
<keyword evidence="8" id="KW-1133">Transmembrane helix</keyword>
<dbReference type="InterPro" id="IPR036390">
    <property type="entry name" value="WH_DNA-bd_sf"/>
</dbReference>
<dbReference type="EMBL" id="CCAG010004484">
    <property type="status" value="NOT_ANNOTATED_CDS"/>
    <property type="molecule type" value="Genomic_DNA"/>
</dbReference>
<dbReference type="PROSITE" id="PS50949">
    <property type="entry name" value="HTH_GNTR"/>
    <property type="match status" value="1"/>
</dbReference>
<dbReference type="Pfam" id="PF00512">
    <property type="entry name" value="HisKA"/>
    <property type="match status" value="1"/>
</dbReference>
<reference evidence="11" key="1">
    <citation type="submission" date="2020-05" db="UniProtKB">
        <authorList>
            <consortium name="EnsemblMetazoa"/>
        </authorList>
    </citation>
    <scope>IDENTIFICATION</scope>
    <source>
        <strain evidence="11">Yale</strain>
    </source>
</reference>
<dbReference type="GO" id="GO:0003700">
    <property type="term" value="F:DNA-binding transcription factor activity"/>
    <property type="evidence" value="ECO:0007669"/>
    <property type="project" value="InterPro"/>
</dbReference>
<dbReference type="InterPro" id="IPR027417">
    <property type="entry name" value="P-loop_NTPase"/>
</dbReference>
<keyword evidence="2" id="KW-0547">Nucleotide-binding</keyword>
<keyword evidence="3" id="KW-0067">ATP-binding</keyword>
<dbReference type="SUPFAM" id="SSF46785">
    <property type="entry name" value="Winged helix' DNA-binding domain"/>
    <property type="match status" value="1"/>
</dbReference>
<dbReference type="Gene3D" id="1.10.10.10">
    <property type="entry name" value="Winged helix-like DNA-binding domain superfamily/Winged helix DNA-binding domain"/>
    <property type="match status" value="1"/>
</dbReference>
<evidence type="ECO:0008006" key="13">
    <source>
        <dbReference type="Google" id="ProtNLM"/>
    </source>
</evidence>
<dbReference type="SMART" id="SM00345">
    <property type="entry name" value="HTH_GNTR"/>
    <property type="match status" value="1"/>
</dbReference>
<dbReference type="GO" id="GO:0005524">
    <property type="term" value="F:ATP binding"/>
    <property type="evidence" value="ECO:0007669"/>
    <property type="project" value="UniProtKB-KW"/>
</dbReference>
<feature type="coiled-coil region" evidence="7">
    <location>
        <begin position="315"/>
        <end position="346"/>
    </location>
</feature>
<dbReference type="GO" id="GO:0003677">
    <property type="term" value="F:DNA binding"/>
    <property type="evidence" value="ECO:0007669"/>
    <property type="project" value="UniProtKB-KW"/>
</dbReference>
<feature type="domain" description="ABC transporter" evidence="9">
    <location>
        <begin position="540"/>
        <end position="766"/>
    </location>
</feature>
<dbReference type="InterPro" id="IPR017871">
    <property type="entry name" value="ABC_transporter-like_CS"/>
</dbReference>